<evidence type="ECO:0000313" key="1">
    <source>
        <dbReference type="EMBL" id="KAI5647127.1"/>
    </source>
</evidence>
<organism evidence="1 2">
    <name type="scientific">Catharanthus roseus</name>
    <name type="common">Madagascar periwinkle</name>
    <name type="synonym">Vinca rosea</name>
    <dbReference type="NCBI Taxonomy" id="4058"/>
    <lineage>
        <taxon>Eukaryota</taxon>
        <taxon>Viridiplantae</taxon>
        <taxon>Streptophyta</taxon>
        <taxon>Embryophyta</taxon>
        <taxon>Tracheophyta</taxon>
        <taxon>Spermatophyta</taxon>
        <taxon>Magnoliopsida</taxon>
        <taxon>eudicotyledons</taxon>
        <taxon>Gunneridae</taxon>
        <taxon>Pentapetalae</taxon>
        <taxon>asterids</taxon>
        <taxon>lamiids</taxon>
        <taxon>Gentianales</taxon>
        <taxon>Apocynaceae</taxon>
        <taxon>Rauvolfioideae</taxon>
        <taxon>Vinceae</taxon>
        <taxon>Catharanthinae</taxon>
        <taxon>Catharanthus</taxon>
    </lineage>
</organism>
<protein>
    <submittedName>
        <fullName evidence="1">Uncharacterized protein</fullName>
    </submittedName>
</protein>
<comment type="caution">
    <text evidence="1">The sequence shown here is derived from an EMBL/GenBank/DDBJ whole genome shotgun (WGS) entry which is preliminary data.</text>
</comment>
<name>A0ACB9ZJQ2_CATRO</name>
<sequence>MDANSSWSSCRSSLTCLIIVFLVFFDLEKQNVNADEGPASDDAVLCGIDLSSFLPLPYSNLQNMVCKRLWNSFLLRYSNTEDNTITIVLSTPYNSGWVGMGFSRDGMMLNSSCMVGWISPEGHSRIKQYYVEGFTPSEIKPEKGELPLTSVPPYIALQGASIYLAFQLKFGTHLKRQPILLAYSSRYPQHHHLTIHDDKTTIYLDFSSGHSADSTSTSSRDYGFESMKKTHGALSVLGWGLFLPCGAIFARYLRHREPLWYYLHVVIQFMGFIIGIAAVVVGLSLNHRLQDHIVAHKTIGIFVLVFTILQVMAFFARPSKDSKNRKYWNLYHFWMGRIAIFLAAVNIVLGIHIGDAGSAWKIGYGFVLGFILMSCIVLEALSRLRRSNAAAYPSNFQMNDI</sequence>
<accession>A0ACB9ZJQ2</accession>
<reference evidence="2" key="1">
    <citation type="journal article" date="2023" name="Nat. Plants">
        <title>Single-cell RNA sequencing provides a high-resolution roadmap for understanding the multicellular compartmentation of specialized metabolism.</title>
        <authorList>
            <person name="Sun S."/>
            <person name="Shen X."/>
            <person name="Li Y."/>
            <person name="Li Y."/>
            <person name="Wang S."/>
            <person name="Li R."/>
            <person name="Zhang H."/>
            <person name="Shen G."/>
            <person name="Guo B."/>
            <person name="Wei J."/>
            <person name="Xu J."/>
            <person name="St-Pierre B."/>
            <person name="Chen S."/>
            <person name="Sun C."/>
        </authorList>
    </citation>
    <scope>NUCLEOTIDE SEQUENCE [LARGE SCALE GENOMIC DNA]</scope>
</reference>
<gene>
    <name evidence="1" type="ORF">M9H77_33132</name>
</gene>
<dbReference type="Proteomes" id="UP001060085">
    <property type="component" value="Linkage Group LG08"/>
</dbReference>
<proteinExistence type="predicted"/>
<dbReference type="EMBL" id="CM044708">
    <property type="protein sequence ID" value="KAI5647127.1"/>
    <property type="molecule type" value="Genomic_DNA"/>
</dbReference>
<keyword evidence="2" id="KW-1185">Reference proteome</keyword>
<evidence type="ECO:0000313" key="2">
    <source>
        <dbReference type="Proteomes" id="UP001060085"/>
    </source>
</evidence>